<dbReference type="AlphaFoldDB" id="A0A558DVU4"/>
<feature type="chain" id="PRO_5022079821" evidence="2">
    <location>
        <begin position="28"/>
        <end position="284"/>
    </location>
</feature>
<organism evidence="3 4">
    <name type="scientific">Sedimenticola selenatireducens</name>
    <dbReference type="NCBI Taxonomy" id="191960"/>
    <lineage>
        <taxon>Bacteria</taxon>
        <taxon>Pseudomonadati</taxon>
        <taxon>Pseudomonadota</taxon>
        <taxon>Gammaproteobacteria</taxon>
        <taxon>Chromatiales</taxon>
        <taxon>Sedimenticolaceae</taxon>
        <taxon>Sedimenticola</taxon>
    </lineage>
</organism>
<keyword evidence="4" id="KW-1185">Reference proteome</keyword>
<evidence type="ECO:0000313" key="3">
    <source>
        <dbReference type="EMBL" id="TVO77851.1"/>
    </source>
</evidence>
<comment type="caution">
    <text evidence="3">The sequence shown here is derived from an EMBL/GenBank/DDBJ whole genome shotgun (WGS) entry which is preliminary data.</text>
</comment>
<accession>A0A558DVU4</accession>
<name>A0A558DVU4_9GAMM</name>
<dbReference type="EMBL" id="VMNH01000004">
    <property type="protein sequence ID" value="TVO77851.1"/>
    <property type="molecule type" value="Genomic_DNA"/>
</dbReference>
<feature type="compositionally biased region" description="Basic and acidic residues" evidence="1">
    <location>
        <begin position="273"/>
        <end position="284"/>
    </location>
</feature>
<dbReference type="RefSeq" id="WP_144357575.1">
    <property type="nucleotide sequence ID" value="NZ_VMNH01000004.1"/>
</dbReference>
<dbReference type="Proteomes" id="UP000316649">
    <property type="component" value="Unassembled WGS sequence"/>
</dbReference>
<protein>
    <submittedName>
        <fullName evidence="3">Uncharacterized protein</fullName>
    </submittedName>
</protein>
<proteinExistence type="predicted"/>
<evidence type="ECO:0000313" key="4">
    <source>
        <dbReference type="Proteomes" id="UP000316649"/>
    </source>
</evidence>
<evidence type="ECO:0000256" key="2">
    <source>
        <dbReference type="SAM" id="SignalP"/>
    </source>
</evidence>
<sequence>MRALIIHKFVLLLILSTPLCFSSQSLAQTLKEKMIIDLSIGTDSPWTILELLANNTTLDIPARSLREHDYQRVLTEFLKLHNEYYSSDKKQLSKEYDGELEYRLNIMFIRVRMLSDPLISGYCSDIPLDLDTAKNSLGDWKIVKDKYGRSIKPSSNHHWNLFRYYSSGCTGKKDFAIARKVLFDISDLSLDVSNSKSQSELRAEIRHCEAELWARHGIGGPTSEVKAQEFSRRFTKNAWFQNTEDTPEERQKILKRPEYQHAIKNNFGCPKRTNIDPRNPWEDL</sequence>
<feature type="region of interest" description="Disordered" evidence="1">
    <location>
        <begin position="265"/>
        <end position="284"/>
    </location>
</feature>
<reference evidence="3 4" key="1">
    <citation type="submission" date="2019-07" db="EMBL/GenBank/DDBJ databases">
        <title>The pathways for chlorine oxyanion respiration interact through the shared metabolite chlorate.</title>
        <authorList>
            <person name="Barnum T.P."/>
            <person name="Cheng Y."/>
            <person name="Hill K.A."/>
            <person name="Lucas L.N."/>
            <person name="Carlson H.K."/>
            <person name="Coates J.D."/>
        </authorList>
    </citation>
    <scope>NUCLEOTIDE SEQUENCE [LARGE SCALE GENOMIC DNA]</scope>
    <source>
        <strain evidence="3 4">BK-1</strain>
    </source>
</reference>
<evidence type="ECO:0000256" key="1">
    <source>
        <dbReference type="SAM" id="MobiDB-lite"/>
    </source>
</evidence>
<gene>
    <name evidence="3" type="ORF">FHP88_03365</name>
</gene>
<keyword evidence="2" id="KW-0732">Signal</keyword>
<feature type="signal peptide" evidence="2">
    <location>
        <begin position="1"/>
        <end position="27"/>
    </location>
</feature>